<proteinExistence type="predicted"/>
<evidence type="ECO:0000313" key="2">
    <source>
        <dbReference type="EMBL" id="RTE83638.1"/>
    </source>
</evidence>
<dbReference type="PANTHER" id="PTHR39596:SF2">
    <property type="entry name" value="HET DOMAIN PROTEIN (AFU_ORTHOLOGUE AFUA_1G17550)-RELATED"/>
    <property type="match status" value="1"/>
</dbReference>
<organism evidence="2 3">
    <name type="scientific">Fusarium euwallaceae</name>
    <dbReference type="NCBI Taxonomy" id="1147111"/>
    <lineage>
        <taxon>Eukaryota</taxon>
        <taxon>Fungi</taxon>
        <taxon>Dikarya</taxon>
        <taxon>Ascomycota</taxon>
        <taxon>Pezizomycotina</taxon>
        <taxon>Sordariomycetes</taxon>
        <taxon>Hypocreomycetidae</taxon>
        <taxon>Hypocreales</taxon>
        <taxon>Nectriaceae</taxon>
        <taxon>Fusarium</taxon>
        <taxon>Fusarium solani species complex</taxon>
    </lineage>
</organism>
<feature type="compositionally biased region" description="Basic and acidic residues" evidence="1">
    <location>
        <begin position="53"/>
        <end position="68"/>
    </location>
</feature>
<dbReference type="Gene3D" id="1.25.40.10">
    <property type="entry name" value="Tetratricopeptide repeat domain"/>
    <property type="match status" value="1"/>
</dbReference>
<dbReference type="SUPFAM" id="SSF48452">
    <property type="entry name" value="TPR-like"/>
    <property type="match status" value="1"/>
</dbReference>
<dbReference type="Proteomes" id="UP000287124">
    <property type="component" value="Unassembled WGS sequence"/>
</dbReference>
<feature type="region of interest" description="Disordered" evidence="1">
    <location>
        <begin position="24"/>
        <end position="91"/>
    </location>
</feature>
<dbReference type="EMBL" id="MIKF01000014">
    <property type="protein sequence ID" value="RTE83638.1"/>
    <property type="molecule type" value="Genomic_DNA"/>
</dbReference>
<dbReference type="AlphaFoldDB" id="A0A430M6Q8"/>
<gene>
    <name evidence="2" type="ORF">BHE90_001840</name>
</gene>
<dbReference type="PANTHER" id="PTHR39596">
    <property type="match status" value="1"/>
</dbReference>
<comment type="caution">
    <text evidence="2">The sequence shown here is derived from an EMBL/GenBank/DDBJ whole genome shotgun (WGS) entry which is preliminary data.</text>
</comment>
<name>A0A430M6Q8_9HYPO</name>
<evidence type="ECO:0008006" key="4">
    <source>
        <dbReference type="Google" id="ProtNLM"/>
    </source>
</evidence>
<keyword evidence="3" id="KW-1185">Reference proteome</keyword>
<evidence type="ECO:0000256" key="1">
    <source>
        <dbReference type="SAM" id="MobiDB-lite"/>
    </source>
</evidence>
<sequence>MSEPGLQDHRSFLRYWSFDNLDIKDADQQDSAENDEPQDQHSGPTHNFAGARDYLRFLRESDAQEHLPGDSGEPDAPEHLPGDSDGTICTRDADKSGNPYCHACSRRAKGVDRVKYFHVLPKSPLLLPAPSEDESEASCVNLHPNDQDLWAEEPNFYRALAVDGMGFLSQVAHVCLYARLSNCNNGQCKSLKEEMRHNNVPKVDAWPELTNWALTAMSCQHHHRELWGANPTSHSGHTHIASAVAALSMVLAEYDAVIQGRSTAWVFREEPELPGLIKDGEDYVAISHVWSDGTGVGDYQRDDKSSSTVNRCLWEFWQKMVGKVCGSSSSSYNGAPAIWWDTISIPRETEKRAMALKSLHRNYSRAKCTIVHDKYLAAMDPQTDPAVQCVALVLSNWFSRAWTALELKMSNRVYVIFGDTPIPLDYILAKSPATAHPVHWLATTMIKRLKTPIHDVGDILHILKARATSWARDKTLIAALLAGVPNFENTKDESAMTQDILGYLGKIPSLSLLHGEPTMTNVGPWSWCPSTLFVMPIAPSIDVESRTMSDFLSLLDITSTGELIGKWFTRSVDAHDVKTIQVFGRDNSSHLKLRLARQQWDRCHLLRPQSSVKQGEPALLVKLTRGTGSENDTSPMHCQYVSAVWEIGTPKNNNWEIRKVTIGPQDGSEIGDDQSEAHLTVREEAELPTWFEEAAGVDDWPAQGERFIAQLAKRLLGSDESLPVNPLLESILRGNPQSAEYQLESTLSRDEVDFGMIDVLKLKAEGLDATDPQLSNFIKGLWLLGDFALKFRDYSNASSAYSAAHELAQRYLVDGDSHDEDIPTHTSAMLWYQRGLVQLMERNYKDARSSLEKAVKGKLSKMTDEAIFQTTTRNGKPKIQYKETSNYMVGRDWDSEDAAWYRGALILLSMEPHLRVEEDGDALKRPEEYFLESLRHEDRDLFSGLGLRIIQFCLQKNVTDQPELPPYTFKQIKYIADALKSALEKFDTLFRKKHILCCISALCLGIASKLTAKLADDTDWGTVERRDYEALSNAQFKRVQDDLGNVLPYVEELAREDWVLYNILTSHCTEIEETVAEE</sequence>
<dbReference type="InterPro" id="IPR011990">
    <property type="entry name" value="TPR-like_helical_dom_sf"/>
</dbReference>
<evidence type="ECO:0000313" key="3">
    <source>
        <dbReference type="Proteomes" id="UP000287124"/>
    </source>
</evidence>
<reference evidence="2 3" key="1">
    <citation type="submission" date="2017-06" db="EMBL/GenBank/DDBJ databases">
        <title>Comparative genomic analysis of Ambrosia Fusariam Clade fungi.</title>
        <authorList>
            <person name="Stajich J.E."/>
            <person name="Carrillo J."/>
            <person name="Kijimoto T."/>
            <person name="Eskalen A."/>
            <person name="O'Donnell K."/>
            <person name="Kasson M."/>
        </authorList>
    </citation>
    <scope>NUCLEOTIDE SEQUENCE [LARGE SCALE GENOMIC DNA]</scope>
    <source>
        <strain evidence="2 3">UCR1854</strain>
    </source>
</reference>
<protein>
    <recommendedName>
        <fullName evidence="4">Heterokaryon incompatibility domain-containing protein</fullName>
    </recommendedName>
</protein>
<accession>A0A430M6Q8</accession>
<feature type="compositionally biased region" description="Acidic residues" evidence="1">
    <location>
        <begin position="28"/>
        <end position="37"/>
    </location>
</feature>